<feature type="region of interest" description="Disordered" evidence="1">
    <location>
        <begin position="1"/>
        <end position="24"/>
    </location>
</feature>
<evidence type="ECO:0000313" key="2">
    <source>
        <dbReference type="EMBL" id="VVD83349.1"/>
    </source>
</evidence>
<organism evidence="2 3">
    <name type="scientific">Pandoraea terrae</name>
    <dbReference type="NCBI Taxonomy" id="1537710"/>
    <lineage>
        <taxon>Bacteria</taxon>
        <taxon>Pseudomonadati</taxon>
        <taxon>Pseudomonadota</taxon>
        <taxon>Betaproteobacteria</taxon>
        <taxon>Burkholderiales</taxon>
        <taxon>Burkholderiaceae</taxon>
        <taxon>Pandoraea</taxon>
    </lineage>
</organism>
<dbReference type="Pfam" id="PF14375">
    <property type="entry name" value="Cys_rich_CWC"/>
    <property type="match status" value="1"/>
</dbReference>
<reference evidence="2 3" key="1">
    <citation type="submission" date="2019-08" db="EMBL/GenBank/DDBJ databases">
        <authorList>
            <person name="Peeters C."/>
        </authorList>
    </citation>
    <scope>NUCLEOTIDE SEQUENCE [LARGE SCALE GENOMIC DNA]</scope>
    <source>
        <strain evidence="2 3">LMG 30175</strain>
    </source>
</reference>
<dbReference type="InterPro" id="IPR032720">
    <property type="entry name" value="Cys_rich_CWC"/>
</dbReference>
<sequence length="91" mass="9285">MAIDHATQRARRPNPPGNDMLQSRNCAPDAADTTGCPVCGQPVSCGARDGAAQCWCFDAPHLPAHARLDTGRCLCPACLRAALAEAGAGGG</sequence>
<protein>
    <recommendedName>
        <fullName evidence="4">Cysteine-rich CWC family protein</fullName>
    </recommendedName>
</protein>
<proteinExistence type="predicted"/>
<name>A0A5E4TB83_9BURK</name>
<dbReference type="AlphaFoldDB" id="A0A5E4TB83"/>
<evidence type="ECO:0000313" key="3">
    <source>
        <dbReference type="Proteomes" id="UP000414233"/>
    </source>
</evidence>
<keyword evidence="3" id="KW-1185">Reference proteome</keyword>
<gene>
    <name evidence="2" type="ORF">PTE30175_01169</name>
</gene>
<evidence type="ECO:0008006" key="4">
    <source>
        <dbReference type="Google" id="ProtNLM"/>
    </source>
</evidence>
<evidence type="ECO:0000256" key="1">
    <source>
        <dbReference type="SAM" id="MobiDB-lite"/>
    </source>
</evidence>
<accession>A0A5E4TB83</accession>
<dbReference type="EMBL" id="CABPRZ010000004">
    <property type="protein sequence ID" value="VVD83349.1"/>
    <property type="molecule type" value="Genomic_DNA"/>
</dbReference>
<dbReference type="Proteomes" id="UP000414233">
    <property type="component" value="Unassembled WGS sequence"/>
</dbReference>